<protein>
    <submittedName>
        <fullName evidence="2">PHP domain-containing protein</fullName>
    </submittedName>
</protein>
<sequence>MTRGREDFHVHTSGFSDDAHSPLADVLAAAVAAELDVVCLAEHVRASTTWLPDYLQAVQEARPQHPGLRILRSVETKILDTTGALDLPPGTEALDAVHLADHQFPLDHPTHPDDVREQLRDGRLSVDDAVTALLDATCAAMGRVAQPVLAHLFSVLPKVGLSEQDVPGAALGELAHVAARTHAVLEVNQKWACPSARTIAAFATAGVPLVASTDAHEAAEVGRWSMLDRLPHNGSPAPDSSGC</sequence>
<accession>A0ABW1JHC6</accession>
<dbReference type="InterPro" id="IPR004013">
    <property type="entry name" value="PHP_dom"/>
</dbReference>
<dbReference type="InterPro" id="IPR016195">
    <property type="entry name" value="Pol/histidinol_Pase-like"/>
</dbReference>
<keyword evidence="3" id="KW-1185">Reference proteome</keyword>
<dbReference type="EMBL" id="JBHSRD010000004">
    <property type="protein sequence ID" value="MFC6008445.1"/>
    <property type="molecule type" value="Genomic_DNA"/>
</dbReference>
<evidence type="ECO:0000313" key="3">
    <source>
        <dbReference type="Proteomes" id="UP001596189"/>
    </source>
</evidence>
<comment type="caution">
    <text evidence="2">The sequence shown here is derived from an EMBL/GenBank/DDBJ whole genome shotgun (WGS) entry which is preliminary data.</text>
</comment>
<gene>
    <name evidence="2" type="ORF">ACFQDO_15005</name>
</gene>
<organism evidence="2 3">
    <name type="scientific">Angustibacter luteus</name>
    <dbReference type="NCBI Taxonomy" id="658456"/>
    <lineage>
        <taxon>Bacteria</taxon>
        <taxon>Bacillati</taxon>
        <taxon>Actinomycetota</taxon>
        <taxon>Actinomycetes</taxon>
        <taxon>Kineosporiales</taxon>
        <taxon>Kineosporiaceae</taxon>
    </lineage>
</organism>
<dbReference type="Gene3D" id="3.20.20.140">
    <property type="entry name" value="Metal-dependent hydrolases"/>
    <property type="match status" value="1"/>
</dbReference>
<name>A0ABW1JHC6_9ACTN</name>
<dbReference type="RefSeq" id="WP_345714857.1">
    <property type="nucleotide sequence ID" value="NZ_BAABFP010000002.1"/>
</dbReference>
<evidence type="ECO:0000313" key="2">
    <source>
        <dbReference type="EMBL" id="MFC6008445.1"/>
    </source>
</evidence>
<dbReference type="Pfam" id="PF02811">
    <property type="entry name" value="PHP"/>
    <property type="match status" value="1"/>
</dbReference>
<proteinExistence type="predicted"/>
<dbReference type="Proteomes" id="UP001596189">
    <property type="component" value="Unassembled WGS sequence"/>
</dbReference>
<evidence type="ECO:0000259" key="1">
    <source>
        <dbReference type="Pfam" id="PF02811"/>
    </source>
</evidence>
<reference evidence="3" key="1">
    <citation type="journal article" date="2019" name="Int. J. Syst. Evol. Microbiol.">
        <title>The Global Catalogue of Microorganisms (GCM) 10K type strain sequencing project: providing services to taxonomists for standard genome sequencing and annotation.</title>
        <authorList>
            <consortium name="The Broad Institute Genomics Platform"/>
            <consortium name="The Broad Institute Genome Sequencing Center for Infectious Disease"/>
            <person name="Wu L."/>
            <person name="Ma J."/>
        </authorList>
    </citation>
    <scope>NUCLEOTIDE SEQUENCE [LARGE SCALE GENOMIC DNA]</scope>
    <source>
        <strain evidence="3">KACC 14249</strain>
    </source>
</reference>
<feature type="domain" description="PHP" evidence="1">
    <location>
        <begin position="7"/>
        <end position="79"/>
    </location>
</feature>
<dbReference type="SUPFAM" id="SSF89550">
    <property type="entry name" value="PHP domain-like"/>
    <property type="match status" value="1"/>
</dbReference>